<evidence type="ECO:0000313" key="2">
    <source>
        <dbReference type="EMBL" id="MBL7558268.1"/>
    </source>
</evidence>
<keyword evidence="1" id="KW-0812">Transmembrane</keyword>
<reference evidence="2 3" key="1">
    <citation type="submission" date="2020-12" db="EMBL/GenBank/DDBJ databases">
        <title>Olleya sediminilitoris sp. nov., isolated from a tidal flat.</title>
        <authorList>
            <person name="Park S."/>
            <person name="Yoon J.-H."/>
        </authorList>
    </citation>
    <scope>NUCLEOTIDE SEQUENCE [LARGE SCALE GENOMIC DNA]</scope>
    <source>
        <strain evidence="2 3">YSTF-M6</strain>
    </source>
</reference>
<dbReference type="RefSeq" id="WP_202998429.1">
    <property type="nucleotide sequence ID" value="NZ_JAEMEF010000001.1"/>
</dbReference>
<accession>A0ABS1WGM4</accession>
<keyword evidence="1" id="KW-0472">Membrane</keyword>
<feature type="transmembrane region" description="Helical" evidence="1">
    <location>
        <begin position="28"/>
        <end position="49"/>
    </location>
</feature>
<proteinExistence type="predicted"/>
<keyword evidence="3" id="KW-1185">Reference proteome</keyword>
<protein>
    <submittedName>
        <fullName evidence="2">DUF2975 domain-containing protein</fullName>
    </submittedName>
</protein>
<comment type="caution">
    <text evidence="2">The sequence shown here is derived from an EMBL/GenBank/DDBJ whole genome shotgun (WGS) entry which is preliminary data.</text>
</comment>
<sequence>MYYLILGNFDKLNPKFINDVINYTDTSGILTIVSNIIGLGLIYLFVLVIENLRLSTFELEQQNYFNDVVINSFKKAGGLLLIFAVIQLVSKFIFPVLLNTSFKLTSGHFPIFHVLIGLFFIFLSDVFKKAKKVTEENDLTI</sequence>
<feature type="transmembrane region" description="Helical" evidence="1">
    <location>
        <begin position="79"/>
        <end position="98"/>
    </location>
</feature>
<dbReference type="InterPro" id="IPR021354">
    <property type="entry name" value="DUF2975"/>
</dbReference>
<evidence type="ECO:0000256" key="1">
    <source>
        <dbReference type="SAM" id="Phobius"/>
    </source>
</evidence>
<dbReference type="Proteomes" id="UP000605013">
    <property type="component" value="Unassembled WGS sequence"/>
</dbReference>
<gene>
    <name evidence="2" type="ORF">JAO71_00520</name>
</gene>
<evidence type="ECO:0000313" key="3">
    <source>
        <dbReference type="Proteomes" id="UP000605013"/>
    </source>
</evidence>
<name>A0ABS1WGM4_9FLAO</name>
<keyword evidence="1" id="KW-1133">Transmembrane helix</keyword>
<dbReference type="Pfam" id="PF11188">
    <property type="entry name" value="DUF2975"/>
    <property type="match status" value="1"/>
</dbReference>
<organism evidence="2 3">
    <name type="scientific">Olleya sediminilitoris</name>
    <dbReference type="NCBI Taxonomy" id="2795739"/>
    <lineage>
        <taxon>Bacteria</taxon>
        <taxon>Pseudomonadati</taxon>
        <taxon>Bacteroidota</taxon>
        <taxon>Flavobacteriia</taxon>
        <taxon>Flavobacteriales</taxon>
        <taxon>Flavobacteriaceae</taxon>
    </lineage>
</organism>
<feature type="transmembrane region" description="Helical" evidence="1">
    <location>
        <begin position="110"/>
        <end position="127"/>
    </location>
</feature>
<dbReference type="EMBL" id="JAEMEF010000001">
    <property type="protein sequence ID" value="MBL7558268.1"/>
    <property type="molecule type" value="Genomic_DNA"/>
</dbReference>